<keyword evidence="5 7" id="KW-1133">Transmembrane helix</keyword>
<feature type="region of interest" description="Disordered" evidence="8">
    <location>
        <begin position="1"/>
        <end position="34"/>
    </location>
</feature>
<feature type="transmembrane region" description="Helical" evidence="7">
    <location>
        <begin position="180"/>
        <end position="201"/>
    </location>
</feature>
<dbReference type="Pfam" id="PF00528">
    <property type="entry name" value="BPD_transp_1"/>
    <property type="match status" value="1"/>
</dbReference>
<comment type="caution">
    <text evidence="10">The sequence shown here is derived from an EMBL/GenBank/DDBJ whole genome shotgun (WGS) entry which is preliminary data.</text>
</comment>
<keyword evidence="3" id="KW-1003">Cell membrane</keyword>
<evidence type="ECO:0000256" key="4">
    <source>
        <dbReference type="ARBA" id="ARBA00022692"/>
    </source>
</evidence>
<accession>A0ABP9GC24</accession>
<reference evidence="11" key="1">
    <citation type="journal article" date="2019" name="Int. J. Syst. Evol. Microbiol.">
        <title>The Global Catalogue of Microorganisms (GCM) 10K type strain sequencing project: providing services to taxonomists for standard genome sequencing and annotation.</title>
        <authorList>
            <consortium name="The Broad Institute Genomics Platform"/>
            <consortium name="The Broad Institute Genome Sequencing Center for Infectious Disease"/>
            <person name="Wu L."/>
            <person name="Ma J."/>
        </authorList>
    </citation>
    <scope>NUCLEOTIDE SEQUENCE [LARGE SCALE GENOMIC DNA]</scope>
    <source>
        <strain evidence="11">JCM 18123</strain>
    </source>
</reference>
<comment type="similarity">
    <text evidence="7">Belongs to the binding-protein-dependent transport system permease family.</text>
</comment>
<name>A0ABP9GC24_9ACTN</name>
<evidence type="ECO:0000259" key="9">
    <source>
        <dbReference type="PROSITE" id="PS50928"/>
    </source>
</evidence>
<evidence type="ECO:0000313" key="10">
    <source>
        <dbReference type="EMBL" id="GAA4933033.1"/>
    </source>
</evidence>
<dbReference type="RefSeq" id="WP_345555755.1">
    <property type="nucleotide sequence ID" value="NZ_BAABIK010000004.1"/>
</dbReference>
<evidence type="ECO:0000256" key="2">
    <source>
        <dbReference type="ARBA" id="ARBA00022448"/>
    </source>
</evidence>
<dbReference type="InterPro" id="IPR000515">
    <property type="entry name" value="MetI-like"/>
</dbReference>
<dbReference type="PROSITE" id="PS50928">
    <property type="entry name" value="ABC_TM1"/>
    <property type="match status" value="1"/>
</dbReference>
<sequence length="323" mass="34596">MSVLSPNRSGRPASARSQARTAGRGGARSGAPRAGRPSAWWGLPALLFFGLFAVLPMVLVVYLSLTTWGGLGSPQFVGFANWTRLLGDSVMHRAIALTLMLTIGSWAVQTPISLLLGVWASGRQRNRAVLSAVFFVPLLLSSAAIAIIWRALLDPNFGPLAQIGPLIGVPGLDLLSSESGAFIVILFVSAWQFIPLHTLLYQGGARQIPESLYQASEIDGAGRYRAFWHITLPQLRNTITTSSVLMIVGSLTYFDTVLIITGGGPGHATTIVPYLMYEAGFENYQYGYASAVACVLVAVATLASLLMVRFTGFGSMRSTREGM</sequence>
<evidence type="ECO:0000256" key="8">
    <source>
        <dbReference type="SAM" id="MobiDB-lite"/>
    </source>
</evidence>
<protein>
    <submittedName>
        <fullName evidence="10">Sugar ABC transporter permease</fullName>
    </submittedName>
</protein>
<comment type="subcellular location">
    <subcellularLocation>
        <location evidence="1 7">Cell membrane</location>
        <topology evidence="1 7">Multi-pass membrane protein</topology>
    </subcellularLocation>
</comment>
<evidence type="ECO:0000256" key="7">
    <source>
        <dbReference type="RuleBase" id="RU363032"/>
    </source>
</evidence>
<feature type="domain" description="ABC transmembrane type-1" evidence="9">
    <location>
        <begin position="95"/>
        <end position="307"/>
    </location>
</feature>
<evidence type="ECO:0000313" key="11">
    <source>
        <dbReference type="Proteomes" id="UP001499993"/>
    </source>
</evidence>
<evidence type="ECO:0000256" key="1">
    <source>
        <dbReference type="ARBA" id="ARBA00004651"/>
    </source>
</evidence>
<evidence type="ECO:0000256" key="5">
    <source>
        <dbReference type="ARBA" id="ARBA00022989"/>
    </source>
</evidence>
<organism evidence="10 11">
    <name type="scientific">Streptomonospora halophila</name>
    <dbReference type="NCBI Taxonomy" id="427369"/>
    <lineage>
        <taxon>Bacteria</taxon>
        <taxon>Bacillati</taxon>
        <taxon>Actinomycetota</taxon>
        <taxon>Actinomycetes</taxon>
        <taxon>Streptosporangiales</taxon>
        <taxon>Nocardiopsidaceae</taxon>
        <taxon>Streptomonospora</taxon>
    </lineage>
</organism>
<feature type="transmembrane region" description="Helical" evidence="7">
    <location>
        <begin position="94"/>
        <end position="116"/>
    </location>
</feature>
<feature type="compositionally biased region" description="Low complexity" evidence="8">
    <location>
        <begin position="13"/>
        <end position="22"/>
    </location>
</feature>
<dbReference type="EMBL" id="BAABIK010000004">
    <property type="protein sequence ID" value="GAA4933033.1"/>
    <property type="molecule type" value="Genomic_DNA"/>
</dbReference>
<feature type="transmembrane region" description="Helical" evidence="7">
    <location>
        <begin position="38"/>
        <end position="65"/>
    </location>
</feature>
<keyword evidence="6 7" id="KW-0472">Membrane</keyword>
<feature type="transmembrane region" description="Helical" evidence="7">
    <location>
        <begin position="286"/>
        <end position="308"/>
    </location>
</feature>
<dbReference type="Proteomes" id="UP001499993">
    <property type="component" value="Unassembled WGS sequence"/>
</dbReference>
<dbReference type="Gene3D" id="1.10.3720.10">
    <property type="entry name" value="MetI-like"/>
    <property type="match status" value="1"/>
</dbReference>
<dbReference type="CDD" id="cd06261">
    <property type="entry name" value="TM_PBP2"/>
    <property type="match status" value="1"/>
</dbReference>
<evidence type="ECO:0000256" key="6">
    <source>
        <dbReference type="ARBA" id="ARBA00023136"/>
    </source>
</evidence>
<dbReference type="InterPro" id="IPR051393">
    <property type="entry name" value="ABC_transporter_permease"/>
</dbReference>
<dbReference type="SUPFAM" id="SSF161098">
    <property type="entry name" value="MetI-like"/>
    <property type="match status" value="1"/>
</dbReference>
<keyword evidence="2 7" id="KW-0813">Transport</keyword>
<keyword evidence="4 7" id="KW-0812">Transmembrane</keyword>
<feature type="transmembrane region" description="Helical" evidence="7">
    <location>
        <begin position="244"/>
        <end position="266"/>
    </location>
</feature>
<evidence type="ECO:0000256" key="3">
    <source>
        <dbReference type="ARBA" id="ARBA00022475"/>
    </source>
</evidence>
<feature type="transmembrane region" description="Helical" evidence="7">
    <location>
        <begin position="128"/>
        <end position="149"/>
    </location>
</feature>
<dbReference type="PANTHER" id="PTHR30193:SF37">
    <property type="entry name" value="INNER MEMBRANE ABC TRANSPORTER PERMEASE PROTEIN YCJO"/>
    <property type="match status" value="1"/>
</dbReference>
<gene>
    <name evidence="10" type="ORF">GCM10023224_11690</name>
</gene>
<dbReference type="InterPro" id="IPR035906">
    <property type="entry name" value="MetI-like_sf"/>
</dbReference>
<keyword evidence="11" id="KW-1185">Reference proteome</keyword>
<dbReference type="PANTHER" id="PTHR30193">
    <property type="entry name" value="ABC TRANSPORTER PERMEASE PROTEIN"/>
    <property type="match status" value="1"/>
</dbReference>
<proteinExistence type="inferred from homology"/>